<feature type="transmembrane region" description="Helical" evidence="8">
    <location>
        <begin position="432"/>
        <end position="451"/>
    </location>
</feature>
<accession>A0A5N1JF10</accession>
<dbReference type="GO" id="GO:0009103">
    <property type="term" value="P:lipopolysaccharide biosynthetic process"/>
    <property type="evidence" value="ECO:0007669"/>
    <property type="project" value="UniProtKB-ARBA"/>
</dbReference>
<dbReference type="GO" id="GO:0005886">
    <property type="term" value="C:plasma membrane"/>
    <property type="evidence" value="ECO:0007669"/>
    <property type="project" value="UniProtKB-SubCell"/>
</dbReference>
<organism evidence="9 10">
    <name type="scientific">Larkinella humicola</name>
    <dbReference type="NCBI Taxonomy" id="2607654"/>
    <lineage>
        <taxon>Bacteria</taxon>
        <taxon>Pseudomonadati</taxon>
        <taxon>Bacteroidota</taxon>
        <taxon>Cytophagia</taxon>
        <taxon>Cytophagales</taxon>
        <taxon>Spirosomataceae</taxon>
        <taxon>Larkinella</taxon>
    </lineage>
</organism>
<dbReference type="InterPro" id="IPR050297">
    <property type="entry name" value="LipidA_mod_glycosyltrf_83"/>
</dbReference>
<dbReference type="AlphaFoldDB" id="A0A5N1JF10"/>
<keyword evidence="10" id="KW-1185">Reference proteome</keyword>
<feature type="transmembrane region" description="Helical" evidence="8">
    <location>
        <begin position="65"/>
        <end position="83"/>
    </location>
</feature>
<keyword evidence="7 8" id="KW-0472">Membrane</keyword>
<feature type="transmembrane region" description="Helical" evidence="8">
    <location>
        <begin position="154"/>
        <end position="171"/>
    </location>
</feature>
<comment type="subcellular location">
    <subcellularLocation>
        <location evidence="1">Cell membrane</location>
        <topology evidence="1">Multi-pass membrane protein</topology>
    </subcellularLocation>
</comment>
<feature type="transmembrane region" description="Helical" evidence="8">
    <location>
        <begin position="43"/>
        <end position="59"/>
    </location>
</feature>
<proteinExistence type="predicted"/>
<feature type="transmembrane region" description="Helical" evidence="8">
    <location>
        <begin position="335"/>
        <end position="357"/>
    </location>
</feature>
<evidence type="ECO:0000256" key="8">
    <source>
        <dbReference type="SAM" id="Phobius"/>
    </source>
</evidence>
<dbReference type="PANTHER" id="PTHR33908:SF11">
    <property type="entry name" value="MEMBRANE PROTEIN"/>
    <property type="match status" value="1"/>
</dbReference>
<evidence type="ECO:0000313" key="9">
    <source>
        <dbReference type="EMBL" id="KAA9353971.1"/>
    </source>
</evidence>
<evidence type="ECO:0000256" key="2">
    <source>
        <dbReference type="ARBA" id="ARBA00022475"/>
    </source>
</evidence>
<sequence length="558" mass="63687">MMKKERFLAIISINGVFNGQKYGKGVKKNELESILMRFYTRRYMRSVSLPGFFSVLPTAVAYRRIGWLFTVAWGAFIVFRRLLREGMWADGLTYAALSRNMAIGKGSFWSPVFASSFWLPFNQTETFYEHPPLLFYIQSWFFRLLGDTYVTERVYCLVMLLLILFLMVQLWRQLVPTDHPMYRWEWLPVFLLFTFPLTEWTYAQNYLDVTMSLFCLLTVKYTIEGWQNPKRWFPMATLAVLALLAAFLTKGPVSLHVLAVPGLYGLFCFPTPELGKATRWTFLLIGGFALLLSLLLLYEPARIFLHTYFNQQVWAALNGKREVYGDTSGSLGRTFIVKVLLTNLAPALVLLAVLWLLNRFWLKSREAIRPLSGMIRFYIALGLASTLPIMATTKQIEYYIVPALPYMALGLGAWIGPQLVKLTFRLPKTSLRIFLALGWMACLGSGVYGISIAGTPYHSHRAILADVHTIGSVVPSNTRLGVCPEMMASVLLHSYLQRYHRLEMTTLAKKPVYFLADPTCRDAQHPQLTAAGYQPVAVSMKSYVLYHRPAPPVSTKRL</sequence>
<feature type="transmembrane region" description="Helical" evidence="8">
    <location>
        <begin position="281"/>
        <end position="298"/>
    </location>
</feature>
<feature type="transmembrane region" description="Helical" evidence="8">
    <location>
        <begin position="399"/>
        <end position="420"/>
    </location>
</feature>
<dbReference type="PANTHER" id="PTHR33908">
    <property type="entry name" value="MANNOSYLTRANSFERASE YKCB-RELATED"/>
    <property type="match status" value="1"/>
</dbReference>
<evidence type="ECO:0000256" key="3">
    <source>
        <dbReference type="ARBA" id="ARBA00022676"/>
    </source>
</evidence>
<evidence type="ECO:0000256" key="4">
    <source>
        <dbReference type="ARBA" id="ARBA00022679"/>
    </source>
</evidence>
<keyword evidence="3" id="KW-0328">Glycosyltransferase</keyword>
<evidence type="ECO:0000313" key="10">
    <source>
        <dbReference type="Proteomes" id="UP000326344"/>
    </source>
</evidence>
<comment type="caution">
    <text evidence="9">The sequence shown here is derived from an EMBL/GenBank/DDBJ whole genome shotgun (WGS) entry which is preliminary data.</text>
</comment>
<keyword evidence="5 8" id="KW-0812">Transmembrane</keyword>
<feature type="transmembrane region" description="Helical" evidence="8">
    <location>
        <begin position="377"/>
        <end position="393"/>
    </location>
</feature>
<dbReference type="Proteomes" id="UP000326344">
    <property type="component" value="Unassembled WGS sequence"/>
</dbReference>
<evidence type="ECO:0000256" key="1">
    <source>
        <dbReference type="ARBA" id="ARBA00004651"/>
    </source>
</evidence>
<name>A0A5N1JF10_9BACT</name>
<evidence type="ECO:0000256" key="5">
    <source>
        <dbReference type="ARBA" id="ARBA00022692"/>
    </source>
</evidence>
<keyword evidence="2" id="KW-1003">Cell membrane</keyword>
<dbReference type="GO" id="GO:0016763">
    <property type="term" value="F:pentosyltransferase activity"/>
    <property type="evidence" value="ECO:0007669"/>
    <property type="project" value="TreeGrafter"/>
</dbReference>
<reference evidence="9 10" key="1">
    <citation type="submission" date="2019-09" db="EMBL/GenBank/DDBJ databases">
        <title>Genome Sequence of Larkinella sp MA1.</title>
        <authorList>
            <person name="Srinivasan S."/>
        </authorList>
    </citation>
    <scope>NUCLEOTIDE SEQUENCE [LARGE SCALE GENOMIC DNA]</scope>
    <source>
        <strain evidence="9 10">MA1</strain>
    </source>
</reference>
<evidence type="ECO:0000256" key="6">
    <source>
        <dbReference type="ARBA" id="ARBA00022989"/>
    </source>
</evidence>
<keyword evidence="4" id="KW-0808">Transferase</keyword>
<keyword evidence="6 8" id="KW-1133">Transmembrane helix</keyword>
<protein>
    <submittedName>
        <fullName evidence="9">Uncharacterized protein</fullName>
    </submittedName>
</protein>
<dbReference type="EMBL" id="VTWS01000003">
    <property type="protein sequence ID" value="KAA9353971.1"/>
    <property type="molecule type" value="Genomic_DNA"/>
</dbReference>
<evidence type="ECO:0000256" key="7">
    <source>
        <dbReference type="ARBA" id="ARBA00023136"/>
    </source>
</evidence>
<gene>
    <name evidence="9" type="ORF">F0P93_15255</name>
</gene>